<gene>
    <name evidence="6" type="primary">Dirc2</name>
    <name evidence="6" type="ORF">Anas_13294</name>
</gene>
<feature type="transmembrane region" description="Helical" evidence="5">
    <location>
        <begin position="473"/>
        <end position="493"/>
    </location>
</feature>
<dbReference type="SUPFAM" id="SSF103473">
    <property type="entry name" value="MFS general substrate transporter"/>
    <property type="match status" value="1"/>
</dbReference>
<keyword evidence="7" id="KW-1185">Reference proteome</keyword>
<evidence type="ECO:0000256" key="5">
    <source>
        <dbReference type="SAM" id="Phobius"/>
    </source>
</evidence>
<dbReference type="GO" id="GO:0016020">
    <property type="term" value="C:membrane"/>
    <property type="evidence" value="ECO:0007669"/>
    <property type="project" value="UniProtKB-SubCell"/>
</dbReference>
<sequence>MAVDGSETENNINLESKLTFNLESNDTNDNKTINTNNESENRATNCISDKSEIVNYQSHSDGKVLAYDVNSNINNRNVSIIYNPDNKNSLELTPTNIDKLTHTDFELDKPENLTDLENQRNPEVFKTYKTRFWVLALFCYSFFMMLLIWGTFSPILESAEWAYGWSDSYFALLEGWGSIFSLITMIPFGVAVHKYGEFEICNAFDMRLYYSSYWYSMRNNKRHSIYILSLVLSCIINGMTSCVVLSLPPLISVVWFPANERATATAISETAMLLGIAGMYLSPLIVRAPENGVPSQEDVRSDMQTLMFICKKYDVMCIIMIYTFSTSIPFCWLSIINLSMECLGISQDESMWIAVAASLIAMMMTILVGRVTDYFRGYMKVSIASLLLGSSACFFWFLLITEKVLTVSIAQVYISVILGIGLQYSAVPLMMELAVELAYPAPENAVGTMFSAMLELCDVAFLLLMMIPTDCYVWISYAVVASTSLTVIPLIFVKEVYHRSAVDDENEQRVGTNGVTSGINGVTSGTNGVTSGINGVTSGTLTE</sequence>
<feature type="transmembrane region" description="Helical" evidence="5">
    <location>
        <begin position="381"/>
        <end position="400"/>
    </location>
</feature>
<evidence type="ECO:0000256" key="3">
    <source>
        <dbReference type="ARBA" id="ARBA00022989"/>
    </source>
</evidence>
<keyword evidence="2 5" id="KW-0812">Transmembrane</keyword>
<evidence type="ECO:0000313" key="7">
    <source>
        <dbReference type="Proteomes" id="UP000326759"/>
    </source>
</evidence>
<comment type="subcellular location">
    <subcellularLocation>
        <location evidence="1">Membrane</location>
        <topology evidence="1">Multi-pass membrane protein</topology>
    </subcellularLocation>
</comment>
<feature type="transmembrane region" description="Helical" evidence="5">
    <location>
        <begin position="446"/>
        <end position="467"/>
    </location>
</feature>
<reference evidence="6 7" key="1">
    <citation type="journal article" date="2019" name="PLoS Biol.">
        <title>Sex chromosomes control vertical transmission of feminizing Wolbachia symbionts in an isopod.</title>
        <authorList>
            <person name="Becking T."/>
            <person name="Chebbi M.A."/>
            <person name="Giraud I."/>
            <person name="Moumen B."/>
            <person name="Laverre T."/>
            <person name="Caubet Y."/>
            <person name="Peccoud J."/>
            <person name="Gilbert C."/>
            <person name="Cordaux R."/>
        </authorList>
    </citation>
    <scope>NUCLEOTIDE SEQUENCE [LARGE SCALE GENOMIC DNA]</scope>
    <source>
        <strain evidence="6">ANa2</strain>
        <tissue evidence="6">Whole body excluding digestive tract and cuticle</tissue>
    </source>
</reference>
<protein>
    <submittedName>
        <fullName evidence="6">Disrupted in renal carcinoma protein 2-like protein</fullName>
    </submittedName>
</protein>
<feature type="transmembrane region" description="Helical" evidence="5">
    <location>
        <begin position="267"/>
        <end position="286"/>
    </location>
</feature>
<evidence type="ECO:0000256" key="2">
    <source>
        <dbReference type="ARBA" id="ARBA00022692"/>
    </source>
</evidence>
<feature type="transmembrane region" description="Helical" evidence="5">
    <location>
        <begin position="225"/>
        <end position="247"/>
    </location>
</feature>
<evidence type="ECO:0000256" key="4">
    <source>
        <dbReference type="ARBA" id="ARBA00023136"/>
    </source>
</evidence>
<dbReference type="InterPro" id="IPR049680">
    <property type="entry name" value="FLVCR1-2_SLC49-like"/>
</dbReference>
<feature type="transmembrane region" description="Helical" evidence="5">
    <location>
        <begin position="132"/>
        <end position="149"/>
    </location>
</feature>
<dbReference type="EMBL" id="SEYY01024129">
    <property type="protein sequence ID" value="KAB7494366.1"/>
    <property type="molecule type" value="Genomic_DNA"/>
</dbReference>
<feature type="transmembrane region" description="Helical" evidence="5">
    <location>
        <begin position="169"/>
        <end position="192"/>
    </location>
</feature>
<dbReference type="Proteomes" id="UP000326759">
    <property type="component" value="Unassembled WGS sequence"/>
</dbReference>
<dbReference type="PANTHER" id="PTHR10924:SF27">
    <property type="entry name" value="SOLUTE CARRIER FAMILY 49 MEMBER 4"/>
    <property type="match status" value="1"/>
</dbReference>
<name>A0A5N5SK56_9CRUS</name>
<accession>A0A5N5SK56</accession>
<evidence type="ECO:0000313" key="6">
    <source>
        <dbReference type="EMBL" id="KAB7494366.1"/>
    </source>
</evidence>
<feature type="transmembrane region" description="Helical" evidence="5">
    <location>
        <begin position="313"/>
        <end position="338"/>
    </location>
</feature>
<comment type="caution">
    <text evidence="6">The sequence shown here is derived from an EMBL/GenBank/DDBJ whole genome shotgun (WGS) entry which is preliminary data.</text>
</comment>
<dbReference type="Gene3D" id="1.20.1250.20">
    <property type="entry name" value="MFS general substrate transporter like domains"/>
    <property type="match status" value="1"/>
</dbReference>
<proteinExistence type="predicted"/>
<dbReference type="AlphaFoldDB" id="A0A5N5SK56"/>
<evidence type="ECO:0000256" key="1">
    <source>
        <dbReference type="ARBA" id="ARBA00004141"/>
    </source>
</evidence>
<keyword evidence="4 5" id="KW-0472">Membrane</keyword>
<dbReference type="OrthoDB" id="8190074at2759"/>
<dbReference type="PANTHER" id="PTHR10924">
    <property type="entry name" value="MAJOR FACILITATOR SUPERFAMILY PROTEIN-RELATED"/>
    <property type="match status" value="1"/>
</dbReference>
<feature type="transmembrane region" description="Helical" evidence="5">
    <location>
        <begin position="350"/>
        <end position="369"/>
    </location>
</feature>
<dbReference type="InterPro" id="IPR036259">
    <property type="entry name" value="MFS_trans_sf"/>
</dbReference>
<keyword evidence="3 5" id="KW-1133">Transmembrane helix</keyword>
<organism evidence="6 7">
    <name type="scientific">Armadillidium nasatum</name>
    <dbReference type="NCBI Taxonomy" id="96803"/>
    <lineage>
        <taxon>Eukaryota</taxon>
        <taxon>Metazoa</taxon>
        <taxon>Ecdysozoa</taxon>
        <taxon>Arthropoda</taxon>
        <taxon>Crustacea</taxon>
        <taxon>Multicrustacea</taxon>
        <taxon>Malacostraca</taxon>
        <taxon>Eumalacostraca</taxon>
        <taxon>Peracarida</taxon>
        <taxon>Isopoda</taxon>
        <taxon>Oniscidea</taxon>
        <taxon>Crinocheta</taxon>
        <taxon>Armadillidiidae</taxon>
        <taxon>Armadillidium</taxon>
    </lineage>
</organism>
<feature type="transmembrane region" description="Helical" evidence="5">
    <location>
        <begin position="412"/>
        <end position="434"/>
    </location>
</feature>